<dbReference type="InterPro" id="IPR036895">
    <property type="entry name" value="Uracil-DNA_glycosylase-like_sf"/>
</dbReference>
<dbReference type="PATRIC" id="fig|869212.3.peg.3170"/>
<keyword evidence="2" id="KW-1185">Reference proteome</keyword>
<protein>
    <submittedName>
        <fullName evidence="1">Uncharacterized protein</fullName>
    </submittedName>
</protein>
<dbReference type="KEGG" id="tpx:Turpa_3142"/>
<name>I4B924_TURPD</name>
<evidence type="ECO:0000313" key="2">
    <source>
        <dbReference type="Proteomes" id="UP000006048"/>
    </source>
</evidence>
<dbReference type="SUPFAM" id="SSF52141">
    <property type="entry name" value="Uracil-DNA glycosylase-like"/>
    <property type="match status" value="1"/>
</dbReference>
<dbReference type="HOGENOM" id="CLU_1124151_0_0_12"/>
<dbReference type="EMBL" id="CP002959">
    <property type="protein sequence ID" value="AFM13781.1"/>
    <property type="molecule type" value="Genomic_DNA"/>
</dbReference>
<dbReference type="Proteomes" id="UP000006048">
    <property type="component" value="Chromosome"/>
</dbReference>
<reference evidence="1 2" key="1">
    <citation type="submission" date="2012-06" db="EMBL/GenBank/DDBJ databases">
        <title>The complete chromosome of genome of Turneriella parva DSM 21527.</title>
        <authorList>
            <consortium name="US DOE Joint Genome Institute (JGI-PGF)"/>
            <person name="Lucas S."/>
            <person name="Han J."/>
            <person name="Lapidus A."/>
            <person name="Bruce D."/>
            <person name="Goodwin L."/>
            <person name="Pitluck S."/>
            <person name="Peters L."/>
            <person name="Kyrpides N."/>
            <person name="Mavromatis K."/>
            <person name="Ivanova N."/>
            <person name="Mikhailova N."/>
            <person name="Chertkov O."/>
            <person name="Detter J.C."/>
            <person name="Tapia R."/>
            <person name="Han C."/>
            <person name="Land M."/>
            <person name="Hauser L."/>
            <person name="Markowitz V."/>
            <person name="Cheng J.-F."/>
            <person name="Hugenholtz P."/>
            <person name="Woyke T."/>
            <person name="Wu D."/>
            <person name="Gronow S."/>
            <person name="Wellnitz S."/>
            <person name="Brambilla E."/>
            <person name="Klenk H.-P."/>
            <person name="Eisen J.A."/>
        </authorList>
    </citation>
    <scope>NUCLEOTIDE SEQUENCE [LARGE SCALE GENOMIC DNA]</scope>
    <source>
        <strain evidence="2">ATCC BAA-1111 / DSM 21527 / NCTC 11395 / H</strain>
    </source>
</reference>
<proteinExistence type="predicted"/>
<accession>I4B924</accession>
<dbReference type="Gene3D" id="3.40.470.10">
    <property type="entry name" value="Uracil-DNA glycosylase-like domain"/>
    <property type="match status" value="1"/>
</dbReference>
<sequence length="247" mass="27789">MFCGATWLRVDLYPEFLEILAAAKGLVAGRRFFLWRGEHESEPEGVDFSFRPVVSEKLVERTLDKNACVLCTQRISYKRGQFSPQHPSQPYLMLVHNDFLGPRGGIYQNSEEDSLFGRMVERVLGFAPAEALVREVLRCHFAAEHLTNADLLQNCFSHLRADIEHYGIKGILLFGKAASLVFPDKAKLESMQGQVFEWQGVATTVCAGPGRLVYMREKGFAKEAIDAERQKIFAALTTFKEKIIGGV</sequence>
<dbReference type="STRING" id="869212.Turpa_3142"/>
<gene>
    <name evidence="1" type="ordered locus">Turpa_3142</name>
</gene>
<dbReference type="AlphaFoldDB" id="I4B924"/>
<organism evidence="1 2">
    <name type="scientific">Turneriella parva (strain ATCC BAA-1111 / DSM 21527 / NCTC 11395 / H)</name>
    <name type="common">Leptospira parva</name>
    <dbReference type="NCBI Taxonomy" id="869212"/>
    <lineage>
        <taxon>Bacteria</taxon>
        <taxon>Pseudomonadati</taxon>
        <taxon>Spirochaetota</taxon>
        <taxon>Spirochaetia</taxon>
        <taxon>Leptospirales</taxon>
        <taxon>Leptospiraceae</taxon>
        <taxon>Turneriella</taxon>
    </lineage>
</organism>
<evidence type="ECO:0000313" key="1">
    <source>
        <dbReference type="EMBL" id="AFM13781.1"/>
    </source>
</evidence>